<protein>
    <submittedName>
        <fullName evidence="8">Facilitated trehalose transporter Tret1-like</fullName>
    </submittedName>
</protein>
<evidence type="ECO:0000256" key="1">
    <source>
        <dbReference type="ARBA" id="ARBA00004141"/>
    </source>
</evidence>
<feature type="transmembrane region" description="Helical" evidence="5">
    <location>
        <begin position="127"/>
        <end position="149"/>
    </location>
</feature>
<evidence type="ECO:0000313" key="8">
    <source>
        <dbReference type="RefSeq" id="XP_026759817.2"/>
    </source>
</evidence>
<accession>A0A6J1WVG4</accession>
<keyword evidence="3 5" id="KW-1133">Transmembrane helix</keyword>
<feature type="domain" description="Major facilitator superfamily (MFS) profile" evidence="6">
    <location>
        <begin position="33"/>
        <end position="470"/>
    </location>
</feature>
<dbReference type="RefSeq" id="XP_026759817.2">
    <property type="nucleotide sequence ID" value="XM_026904016.2"/>
</dbReference>
<gene>
    <name evidence="8" type="primary">LOC113518975</name>
</gene>
<dbReference type="Pfam" id="PF00083">
    <property type="entry name" value="Sugar_tr"/>
    <property type="match status" value="1"/>
</dbReference>
<feature type="transmembrane region" description="Helical" evidence="5">
    <location>
        <begin position="281"/>
        <end position="304"/>
    </location>
</feature>
<comment type="subcellular location">
    <subcellularLocation>
        <location evidence="1">Membrane</location>
        <topology evidence="1">Multi-pass membrane protein</topology>
    </subcellularLocation>
</comment>
<dbReference type="AlphaFoldDB" id="A0A6J1WVG4"/>
<feature type="transmembrane region" description="Helical" evidence="5">
    <location>
        <begin position="189"/>
        <end position="206"/>
    </location>
</feature>
<evidence type="ECO:0000259" key="6">
    <source>
        <dbReference type="PROSITE" id="PS50850"/>
    </source>
</evidence>
<feature type="transmembrane region" description="Helical" evidence="5">
    <location>
        <begin position="31"/>
        <end position="55"/>
    </location>
</feature>
<dbReference type="InParanoid" id="A0A6J1WVG4"/>
<dbReference type="InterPro" id="IPR036259">
    <property type="entry name" value="MFS_trans_sf"/>
</dbReference>
<dbReference type="PANTHER" id="PTHR48021:SF68">
    <property type="entry name" value="MAJOR FACILITATOR SUPERFAMILY (MFS) PROFILE DOMAIN-CONTAINING PROTEIN"/>
    <property type="match status" value="1"/>
</dbReference>
<feature type="transmembrane region" description="Helical" evidence="5">
    <location>
        <begin position="161"/>
        <end position="183"/>
    </location>
</feature>
<dbReference type="GeneID" id="113518975"/>
<dbReference type="Gene3D" id="1.20.1250.20">
    <property type="entry name" value="MFS general substrate transporter like domains"/>
    <property type="match status" value="1"/>
</dbReference>
<dbReference type="InterPro" id="IPR020846">
    <property type="entry name" value="MFS_dom"/>
</dbReference>
<dbReference type="SUPFAM" id="SSF103473">
    <property type="entry name" value="MFS general substrate transporter"/>
    <property type="match status" value="1"/>
</dbReference>
<dbReference type="InterPro" id="IPR005828">
    <property type="entry name" value="MFS_sugar_transport-like"/>
</dbReference>
<evidence type="ECO:0000256" key="5">
    <source>
        <dbReference type="SAM" id="Phobius"/>
    </source>
</evidence>
<keyword evidence="2 5" id="KW-0812">Transmembrane</keyword>
<evidence type="ECO:0000313" key="7">
    <source>
        <dbReference type="Proteomes" id="UP001652740"/>
    </source>
</evidence>
<dbReference type="PANTHER" id="PTHR48021">
    <property type="match status" value="1"/>
</dbReference>
<feature type="transmembrane region" description="Helical" evidence="5">
    <location>
        <begin position="379"/>
        <end position="400"/>
    </location>
</feature>
<proteinExistence type="predicted"/>
<dbReference type="Proteomes" id="UP001652740">
    <property type="component" value="Unplaced"/>
</dbReference>
<feature type="transmembrane region" description="Helical" evidence="5">
    <location>
        <begin position="437"/>
        <end position="462"/>
    </location>
</feature>
<feature type="transmembrane region" description="Helical" evidence="5">
    <location>
        <begin position="316"/>
        <end position="334"/>
    </location>
</feature>
<dbReference type="GO" id="GO:0016020">
    <property type="term" value="C:membrane"/>
    <property type="evidence" value="ECO:0007669"/>
    <property type="project" value="UniProtKB-SubCell"/>
</dbReference>
<dbReference type="PROSITE" id="PS50850">
    <property type="entry name" value="MFS"/>
    <property type="match status" value="1"/>
</dbReference>
<reference evidence="8" key="1">
    <citation type="submission" date="2025-08" db="UniProtKB">
        <authorList>
            <consortium name="RefSeq"/>
        </authorList>
    </citation>
    <scope>IDENTIFICATION</scope>
    <source>
        <tissue evidence="8">Whole larvae</tissue>
    </source>
</reference>
<organism evidence="7 8">
    <name type="scientific">Galleria mellonella</name>
    <name type="common">Greater wax moth</name>
    <dbReference type="NCBI Taxonomy" id="7137"/>
    <lineage>
        <taxon>Eukaryota</taxon>
        <taxon>Metazoa</taxon>
        <taxon>Ecdysozoa</taxon>
        <taxon>Arthropoda</taxon>
        <taxon>Hexapoda</taxon>
        <taxon>Insecta</taxon>
        <taxon>Pterygota</taxon>
        <taxon>Neoptera</taxon>
        <taxon>Endopterygota</taxon>
        <taxon>Lepidoptera</taxon>
        <taxon>Glossata</taxon>
        <taxon>Ditrysia</taxon>
        <taxon>Pyraloidea</taxon>
        <taxon>Pyralidae</taxon>
        <taxon>Galleriinae</taxon>
        <taxon>Galleria</taxon>
    </lineage>
</organism>
<evidence type="ECO:0000256" key="3">
    <source>
        <dbReference type="ARBA" id="ARBA00022989"/>
    </source>
</evidence>
<dbReference type="GO" id="GO:0022857">
    <property type="term" value="F:transmembrane transporter activity"/>
    <property type="evidence" value="ECO:0007669"/>
    <property type="project" value="InterPro"/>
</dbReference>
<sequence length="506" mass="57365">MNNCDYEVINANEGEDAGNNKLSRKPLFRQLLVCSGIWTTYFYAGLSMGAPTVFIPQIRQNMESFGSINTEMATWLTSILGFGSAIWVPILSISSNYLGRRTPYRVICVLCFIASILLYYSRTIMHILISELIASTSFSAQITLLLLIFSEYTSPQYRGVFLTLKSATLLWGVWVSNTIGTYFYWKDIALLQIICSLYTIIVAFIIPESPFWLACKGKFEECEISHRWLKGTDEKSEKELIDLIDFHKGNNDRATNTSISKMDSIKNFFVCVKSKEIYKPILLSMLIQLLFETTGKIMCSIYILDLIKEISNSESMAYTTMLILDAITVLALYIGCGLSKILRRKAMLTASTSVGVIFLFFISTYLYMIEYSTVNENKYVILGFLMIYSLGIGCGPMLLISTITCEILPLKFRNTCTCIISMYDRILMGLGLKFSPYIFSVLGLPSAFFLSGVLTSICLYLLNIYLPETKDKTLQEISLAICGQDDRNHKIIKYKFSKTEEILTRE</sequence>
<name>A0A6J1WVG4_GALME</name>
<feature type="transmembrane region" description="Helical" evidence="5">
    <location>
        <begin position="75"/>
        <end position="92"/>
    </location>
</feature>
<evidence type="ECO:0000256" key="4">
    <source>
        <dbReference type="ARBA" id="ARBA00023136"/>
    </source>
</evidence>
<keyword evidence="7" id="KW-1185">Reference proteome</keyword>
<feature type="transmembrane region" description="Helical" evidence="5">
    <location>
        <begin position="104"/>
        <end position="121"/>
    </location>
</feature>
<feature type="transmembrane region" description="Helical" evidence="5">
    <location>
        <begin position="346"/>
        <end position="367"/>
    </location>
</feature>
<evidence type="ECO:0000256" key="2">
    <source>
        <dbReference type="ARBA" id="ARBA00022692"/>
    </source>
</evidence>
<dbReference type="InterPro" id="IPR050549">
    <property type="entry name" value="MFS_Trehalose_Transporter"/>
</dbReference>
<dbReference type="KEGG" id="gmw:113518975"/>
<keyword evidence="4 5" id="KW-0472">Membrane</keyword>